<comment type="caution">
    <text evidence="2">The sequence shown here is derived from an EMBL/GenBank/DDBJ whole genome shotgun (WGS) entry which is preliminary data.</text>
</comment>
<dbReference type="AlphaFoldDB" id="A0A100IGB1"/>
<dbReference type="GO" id="GO:0005777">
    <property type="term" value="C:peroxisome"/>
    <property type="evidence" value="ECO:0007669"/>
    <property type="project" value="TreeGrafter"/>
</dbReference>
<dbReference type="CDD" id="cd06558">
    <property type="entry name" value="crotonase-like"/>
    <property type="match status" value="1"/>
</dbReference>
<dbReference type="VEuPathDB" id="FungiDB:ATCC64974_30110"/>
<dbReference type="InterPro" id="IPR001753">
    <property type="entry name" value="Enoyl-CoA_hydra/iso"/>
</dbReference>
<dbReference type="InterPro" id="IPR029045">
    <property type="entry name" value="ClpP/crotonase-like_dom_sf"/>
</dbReference>
<dbReference type="VEuPathDB" id="FungiDB:ASPNIDRAFT2_1183582"/>
<dbReference type="VEuPathDB" id="FungiDB:An15g03390"/>
<sequence length="521" mass="59356">MSTTTSPLFTLPISSTSGSITCTNPSPDQPTIYLLTFTSPPDNRLTPTFIDTFLLALDIIEHRYQKGVLITTSGIPKFYSNGLDLELAQSTEGFLDKWLWKLFRRLLTYPMPTISLLNGHAFAGGFMLAMYHDYRIQNPSKGFLCINELEFGVPLQAPMMHVFREKLTPNVCRGVVLEAKRFPGPEALRVGIVDGLGGVEETVKFVKERKLVLMPKTEIYGVMKEEMYRRLLGVVDDHSGNLEWRERVEERKGEMEDVGRKSVEIQLDFNMESRKRKADELDPSTDDVRSVPEVDPSTSASVPKVEPTIADSVPGGRPITADGISKVDPAMAAYIEKRRKEKDEWLERQGQALWKNYWTVREQQLSRPFGPLPSYPEVIEVWQRDEVDQEAASSEFPPNGITDKNPPLSYDVIASILWKTKGHCPQAQAWLKSHEMSRFMRANVIVRHYGHENLRKKALHNMYQRNLGLQKAAKESAQVMDDGKENQENEATPWERILTAHDRLRKAMGEPEVFAHEILLW</sequence>
<dbReference type="PANTHER" id="PTHR11941:SF75">
    <property type="entry name" value="ENOYL-COA HYDRATASE_ISOMERASE FAMILY PROTEIN"/>
    <property type="match status" value="1"/>
</dbReference>
<dbReference type="SUPFAM" id="SSF52096">
    <property type="entry name" value="ClpP/crotonase"/>
    <property type="match status" value="1"/>
</dbReference>
<dbReference type="Proteomes" id="UP000068243">
    <property type="component" value="Unassembled WGS sequence"/>
</dbReference>
<dbReference type="PaxDb" id="5061-CADANGAP00011794"/>
<organism evidence="2 3">
    <name type="scientific">Aspergillus niger</name>
    <dbReference type="NCBI Taxonomy" id="5061"/>
    <lineage>
        <taxon>Eukaryota</taxon>
        <taxon>Fungi</taxon>
        <taxon>Dikarya</taxon>
        <taxon>Ascomycota</taxon>
        <taxon>Pezizomycotina</taxon>
        <taxon>Eurotiomycetes</taxon>
        <taxon>Eurotiomycetidae</taxon>
        <taxon>Eurotiales</taxon>
        <taxon>Aspergillaceae</taxon>
        <taxon>Aspergillus</taxon>
        <taxon>Aspergillus subgen. Circumdati</taxon>
    </lineage>
</organism>
<accession>A0A100IGB1</accession>
<feature type="compositionally biased region" description="Basic and acidic residues" evidence="1">
    <location>
        <begin position="274"/>
        <end position="292"/>
    </location>
</feature>
<dbReference type="VEuPathDB" id="FungiDB:ASPNIDRAFT2_1119939"/>
<dbReference type="VEuPathDB" id="FungiDB:ATCC64974_30100"/>
<evidence type="ECO:0000313" key="3">
    <source>
        <dbReference type="Proteomes" id="UP000068243"/>
    </source>
</evidence>
<dbReference type="Gene3D" id="3.90.226.10">
    <property type="entry name" value="2-enoyl-CoA Hydratase, Chain A, domain 1"/>
    <property type="match status" value="1"/>
</dbReference>
<proteinExistence type="predicted"/>
<dbReference type="OrthoDB" id="1696280at2759"/>
<dbReference type="VEuPathDB" id="FungiDB:M747DRAFT_329741"/>
<feature type="region of interest" description="Disordered" evidence="1">
    <location>
        <begin position="274"/>
        <end position="323"/>
    </location>
</feature>
<name>A0A100IGB1_ASPNG</name>
<dbReference type="EMBL" id="BCMY01000005">
    <property type="protein sequence ID" value="GAQ40723.1"/>
    <property type="molecule type" value="Genomic_DNA"/>
</dbReference>
<evidence type="ECO:0000256" key="1">
    <source>
        <dbReference type="SAM" id="MobiDB-lite"/>
    </source>
</evidence>
<dbReference type="FunFam" id="3.90.226.10:FF:000081">
    <property type="entry name" value="Enoyl-CoA hydratase/isomerase"/>
    <property type="match status" value="1"/>
</dbReference>
<gene>
    <name evidence="2" type="ORF">ABL_03776</name>
</gene>
<dbReference type="VEuPathDB" id="FungiDB:M747DRAFT_368568"/>
<dbReference type="GO" id="GO:0004165">
    <property type="term" value="F:delta(3)-delta(2)-enoyl-CoA isomerase activity"/>
    <property type="evidence" value="ECO:0007669"/>
    <property type="project" value="TreeGrafter"/>
</dbReference>
<dbReference type="GO" id="GO:0006635">
    <property type="term" value="P:fatty acid beta-oxidation"/>
    <property type="evidence" value="ECO:0007669"/>
    <property type="project" value="TreeGrafter"/>
</dbReference>
<dbReference type="VEuPathDB" id="FungiDB:An15g03400"/>
<evidence type="ECO:0000313" key="2">
    <source>
        <dbReference type="EMBL" id="GAQ40723.1"/>
    </source>
</evidence>
<dbReference type="Pfam" id="PF00378">
    <property type="entry name" value="ECH_1"/>
    <property type="match status" value="1"/>
</dbReference>
<protein>
    <submittedName>
        <fullName evidence="2">Enoyl-CoA hydratase/isomerase family protein</fullName>
    </submittedName>
</protein>
<reference evidence="3" key="1">
    <citation type="journal article" date="2016" name="Genome Announc.">
        <title>Draft genome sequence of Aspergillus niger strain An76.</title>
        <authorList>
            <person name="Gong W."/>
            <person name="Cheng Z."/>
            <person name="Zhang H."/>
            <person name="Liu L."/>
            <person name="Gao P."/>
            <person name="Wang L."/>
        </authorList>
    </citation>
    <scope>NUCLEOTIDE SEQUENCE [LARGE SCALE GENOMIC DNA]</scope>
    <source>
        <strain evidence="3">An76</strain>
    </source>
</reference>
<dbReference type="PANTHER" id="PTHR11941">
    <property type="entry name" value="ENOYL-COA HYDRATASE-RELATED"/>
    <property type="match status" value="1"/>
</dbReference>
<keyword evidence="2" id="KW-0413">Isomerase</keyword>